<feature type="signal peptide" evidence="1">
    <location>
        <begin position="1"/>
        <end position="21"/>
    </location>
</feature>
<evidence type="ECO:0000259" key="2">
    <source>
        <dbReference type="Pfam" id="PF07883"/>
    </source>
</evidence>
<reference evidence="4" key="1">
    <citation type="submission" date="2023-07" db="EMBL/GenBank/DDBJ databases">
        <authorList>
            <person name="Deng Y."/>
            <person name="Zhang Y.-Q."/>
        </authorList>
    </citation>
    <scope>NUCLEOTIDE SEQUENCE [LARGE SCALE GENOMIC DNA]</scope>
    <source>
        <strain evidence="4">CPCC 205710</strain>
    </source>
</reference>
<dbReference type="EMBL" id="JAODWD010000002">
    <property type="protein sequence ID" value="MCT7658756.1"/>
    <property type="molecule type" value="Genomic_DNA"/>
</dbReference>
<keyword evidence="4" id="KW-1185">Reference proteome</keyword>
<dbReference type="InterPro" id="IPR013096">
    <property type="entry name" value="Cupin_2"/>
</dbReference>
<sequence>MKKRFLSAAATAAIVGTGAFAGPAAATPAEGDLERTDISKGTTDAPIAIVAAGQQTAFYIQEVELAPGASSGWHTHSGPEYSNVTDGTVWVQSAPGCAAIPYSAGQSVFVQTGVPHRVFNQGTDDAVATVTYTLPAQNPVRDDAPAACP</sequence>
<dbReference type="InterPro" id="IPR014710">
    <property type="entry name" value="RmlC-like_jellyroll"/>
</dbReference>
<dbReference type="RefSeq" id="WP_260992791.1">
    <property type="nucleotide sequence ID" value="NZ_JAODWD010000002.1"/>
</dbReference>
<proteinExistence type="predicted"/>
<dbReference type="SUPFAM" id="SSF51182">
    <property type="entry name" value="RmlC-like cupins"/>
    <property type="match status" value="1"/>
</dbReference>
<organism evidence="3 4">
    <name type="scientific">Mycobacterium deserti</name>
    <dbReference type="NCBI Taxonomy" id="2978347"/>
    <lineage>
        <taxon>Bacteria</taxon>
        <taxon>Bacillati</taxon>
        <taxon>Actinomycetota</taxon>
        <taxon>Actinomycetes</taxon>
        <taxon>Mycobacteriales</taxon>
        <taxon>Mycobacteriaceae</taxon>
        <taxon>Mycobacterium</taxon>
    </lineage>
</organism>
<accession>A0ABT2MCP8</accession>
<protein>
    <submittedName>
        <fullName evidence="3">Cupin domain-containing protein</fullName>
    </submittedName>
</protein>
<dbReference type="InterPro" id="IPR011051">
    <property type="entry name" value="RmlC_Cupin_sf"/>
</dbReference>
<feature type="chain" id="PRO_5045799419" evidence="1">
    <location>
        <begin position="22"/>
        <end position="149"/>
    </location>
</feature>
<comment type="caution">
    <text evidence="3">The sequence shown here is derived from an EMBL/GenBank/DDBJ whole genome shotgun (WGS) entry which is preliminary data.</text>
</comment>
<dbReference type="Proteomes" id="UP001206639">
    <property type="component" value="Unassembled WGS sequence"/>
</dbReference>
<keyword evidence="1" id="KW-0732">Signal</keyword>
<dbReference type="Gene3D" id="2.60.120.10">
    <property type="entry name" value="Jelly Rolls"/>
    <property type="match status" value="1"/>
</dbReference>
<evidence type="ECO:0000313" key="3">
    <source>
        <dbReference type="EMBL" id="MCT7658756.1"/>
    </source>
</evidence>
<evidence type="ECO:0000256" key="1">
    <source>
        <dbReference type="SAM" id="SignalP"/>
    </source>
</evidence>
<gene>
    <name evidence="3" type="ORF">N4S67_10015</name>
</gene>
<dbReference type="Pfam" id="PF07883">
    <property type="entry name" value="Cupin_2"/>
    <property type="match status" value="1"/>
</dbReference>
<evidence type="ECO:0000313" key="4">
    <source>
        <dbReference type="Proteomes" id="UP001206639"/>
    </source>
</evidence>
<name>A0ABT2MCP8_9MYCO</name>
<feature type="domain" description="Cupin type-2" evidence="2">
    <location>
        <begin position="62"/>
        <end position="131"/>
    </location>
</feature>